<keyword evidence="4" id="KW-1185">Reference proteome</keyword>
<feature type="signal peptide" evidence="2">
    <location>
        <begin position="1"/>
        <end position="23"/>
    </location>
</feature>
<gene>
    <name evidence="3" type="ORF">KUDE01_010299</name>
</gene>
<organism evidence="3 4">
    <name type="scientific">Dissostichus eleginoides</name>
    <name type="common">Patagonian toothfish</name>
    <name type="synonym">Dissostichus amissus</name>
    <dbReference type="NCBI Taxonomy" id="100907"/>
    <lineage>
        <taxon>Eukaryota</taxon>
        <taxon>Metazoa</taxon>
        <taxon>Chordata</taxon>
        <taxon>Craniata</taxon>
        <taxon>Vertebrata</taxon>
        <taxon>Euteleostomi</taxon>
        <taxon>Actinopterygii</taxon>
        <taxon>Neopterygii</taxon>
        <taxon>Teleostei</taxon>
        <taxon>Neoteleostei</taxon>
        <taxon>Acanthomorphata</taxon>
        <taxon>Eupercaria</taxon>
        <taxon>Perciformes</taxon>
        <taxon>Notothenioidei</taxon>
        <taxon>Nototheniidae</taxon>
        <taxon>Dissostichus</taxon>
    </lineage>
</organism>
<protein>
    <submittedName>
        <fullName evidence="3">PGAP2-interacting protein</fullName>
    </submittedName>
</protein>
<feature type="compositionally biased region" description="Low complexity" evidence="1">
    <location>
        <begin position="256"/>
        <end position="265"/>
    </location>
</feature>
<sequence>MSPTHSFRLFVLCLWLLLGYVNCKNTQRGYVQSGQAPVGVHNDNREYNRWSEPPIMRTLKAGYGKMYPAEDHTTASQSSLIQIHHPVIPEIQKSKVPESQISHLNPGIAFVTRGHNYLVFKRFGNKAFTSPDGKKTQQVNPDSEFSAGVEQRPPRVSHTRLKSTGSFPAAQVDKAPVDFGPNDRRVSVYSYSSNARPSIQTFKPNLKSETQKIHVNPSGSNVSPKSLNHGRITVRPINKGHFPGSNPARKVETRISSPSWSPRVYSSDGMSRGYTHVRHIKPSLDKTWPQASAGRRTQGSWGLPPTERAGVPVHGGKFRPFQTRFTNDEPPARTNSLDITTAPIQTFPQTTQPPSLISTGNATAVPPVTGEWSTKTALTLQTEGRDAELTSQASNPEGQSESKAEVGSSSEQNGTVTVFPPKLQPEEEETKAPSTVSGLQDEKELSLN</sequence>
<feature type="region of interest" description="Disordered" evidence="1">
    <location>
        <begin position="288"/>
        <end position="315"/>
    </location>
</feature>
<feature type="region of interest" description="Disordered" evidence="1">
    <location>
        <begin position="129"/>
        <end position="161"/>
    </location>
</feature>
<feature type="chain" id="PRO_5042222342" evidence="2">
    <location>
        <begin position="24"/>
        <end position="448"/>
    </location>
</feature>
<accession>A0AAD9F7Z5</accession>
<comment type="caution">
    <text evidence="3">The sequence shown here is derived from an EMBL/GenBank/DDBJ whole genome shotgun (WGS) entry which is preliminary data.</text>
</comment>
<feature type="region of interest" description="Disordered" evidence="1">
    <location>
        <begin position="384"/>
        <end position="448"/>
    </location>
</feature>
<reference evidence="3" key="1">
    <citation type="submission" date="2023-04" db="EMBL/GenBank/DDBJ databases">
        <title>Chromosome-level genome of Chaenocephalus aceratus.</title>
        <authorList>
            <person name="Park H."/>
        </authorList>
    </citation>
    <scope>NUCLEOTIDE SEQUENCE</scope>
    <source>
        <strain evidence="3">DE</strain>
        <tissue evidence="3">Muscle</tissue>
    </source>
</reference>
<dbReference type="AlphaFoldDB" id="A0AAD9F7Z5"/>
<evidence type="ECO:0000313" key="3">
    <source>
        <dbReference type="EMBL" id="KAK1891471.1"/>
    </source>
</evidence>
<keyword evidence="2" id="KW-0732">Signal</keyword>
<name>A0AAD9F7Z5_DISEL</name>
<evidence type="ECO:0000256" key="1">
    <source>
        <dbReference type="SAM" id="MobiDB-lite"/>
    </source>
</evidence>
<evidence type="ECO:0000313" key="4">
    <source>
        <dbReference type="Proteomes" id="UP001228049"/>
    </source>
</evidence>
<evidence type="ECO:0000256" key="2">
    <source>
        <dbReference type="SAM" id="SignalP"/>
    </source>
</evidence>
<proteinExistence type="predicted"/>
<feature type="region of interest" description="Disordered" evidence="1">
    <location>
        <begin position="235"/>
        <end position="265"/>
    </location>
</feature>
<dbReference type="Proteomes" id="UP001228049">
    <property type="component" value="Unassembled WGS sequence"/>
</dbReference>
<dbReference type="EMBL" id="JASDAP010000015">
    <property type="protein sequence ID" value="KAK1891471.1"/>
    <property type="molecule type" value="Genomic_DNA"/>
</dbReference>
<feature type="compositionally biased region" description="Polar residues" evidence="1">
    <location>
        <begin position="389"/>
        <end position="416"/>
    </location>
</feature>